<organism evidence="6 7">
    <name type="scientific">Paenimyroides viscosum</name>
    <dbReference type="NCBI Taxonomy" id="2488729"/>
    <lineage>
        <taxon>Bacteria</taxon>
        <taxon>Pseudomonadati</taxon>
        <taxon>Bacteroidota</taxon>
        <taxon>Flavobacteriia</taxon>
        <taxon>Flavobacteriales</taxon>
        <taxon>Flavobacteriaceae</taxon>
        <taxon>Paenimyroides</taxon>
    </lineage>
</organism>
<keyword evidence="3 5" id="KW-1133">Transmembrane helix</keyword>
<comment type="caution">
    <text evidence="6">The sequence shown here is derived from an EMBL/GenBank/DDBJ whole genome shotgun (WGS) entry which is preliminary data.</text>
</comment>
<evidence type="ECO:0000256" key="2">
    <source>
        <dbReference type="ARBA" id="ARBA00022692"/>
    </source>
</evidence>
<evidence type="ECO:0000313" key="7">
    <source>
        <dbReference type="Proteomes" id="UP000268372"/>
    </source>
</evidence>
<comment type="similarity">
    <text evidence="5">Belongs to the 4-toluene sulfonate uptake permease (TSUP) (TC 2.A.102) family.</text>
</comment>
<feature type="transmembrane region" description="Helical" evidence="5">
    <location>
        <begin position="183"/>
        <end position="202"/>
    </location>
</feature>
<keyword evidence="2 5" id="KW-0812">Transmembrane</keyword>
<keyword evidence="7" id="KW-1185">Reference proteome</keyword>
<evidence type="ECO:0000313" key="6">
    <source>
        <dbReference type="EMBL" id="RRA89827.1"/>
    </source>
</evidence>
<comment type="subcellular location">
    <subcellularLocation>
        <location evidence="5">Cell membrane</location>
        <topology evidence="5">Multi-pass membrane protein</topology>
    </subcellularLocation>
    <subcellularLocation>
        <location evidence="1">Membrane</location>
        <topology evidence="1">Multi-pass membrane protein</topology>
    </subcellularLocation>
</comment>
<feature type="transmembrane region" description="Helical" evidence="5">
    <location>
        <begin position="7"/>
        <end position="36"/>
    </location>
</feature>
<dbReference type="InterPro" id="IPR002781">
    <property type="entry name" value="TM_pro_TauE-like"/>
</dbReference>
<keyword evidence="4 5" id="KW-0472">Membrane</keyword>
<dbReference type="Proteomes" id="UP000268372">
    <property type="component" value="Unassembled WGS sequence"/>
</dbReference>
<evidence type="ECO:0000256" key="1">
    <source>
        <dbReference type="ARBA" id="ARBA00004141"/>
    </source>
</evidence>
<keyword evidence="5" id="KW-1003">Cell membrane</keyword>
<protein>
    <recommendedName>
        <fullName evidence="5">Probable membrane transporter protein</fullName>
    </recommendedName>
</protein>
<evidence type="ECO:0000256" key="4">
    <source>
        <dbReference type="ARBA" id="ARBA00023136"/>
    </source>
</evidence>
<gene>
    <name evidence="6" type="ORF">EG242_14115</name>
</gene>
<dbReference type="AlphaFoldDB" id="A0A3P1ALK7"/>
<dbReference type="PANTHER" id="PTHR43701">
    <property type="entry name" value="MEMBRANE TRANSPORTER PROTEIN MJ0441-RELATED"/>
    <property type="match status" value="1"/>
</dbReference>
<reference evidence="6 7" key="1">
    <citation type="submission" date="2018-11" db="EMBL/GenBank/DDBJ databases">
        <title>Flavobacterium sp. nov., YIM 102796 draft genome.</title>
        <authorList>
            <person name="Li G."/>
            <person name="Jiang Y."/>
        </authorList>
    </citation>
    <scope>NUCLEOTIDE SEQUENCE [LARGE SCALE GENOMIC DNA]</scope>
    <source>
        <strain evidence="6 7">YIM 102796</strain>
    </source>
</reference>
<feature type="transmembrane region" description="Helical" evidence="5">
    <location>
        <begin position="109"/>
        <end position="127"/>
    </location>
</feature>
<dbReference type="OrthoDB" id="8559161at2"/>
<feature type="transmembrane region" description="Helical" evidence="5">
    <location>
        <begin position="147"/>
        <end position="176"/>
    </location>
</feature>
<dbReference type="Pfam" id="PF01925">
    <property type="entry name" value="TauE"/>
    <property type="match status" value="1"/>
</dbReference>
<dbReference type="RefSeq" id="WP_124900506.1">
    <property type="nucleotide sequence ID" value="NZ_RQTJ01000051.1"/>
</dbReference>
<dbReference type="EMBL" id="RQTJ01000051">
    <property type="protein sequence ID" value="RRA89827.1"/>
    <property type="molecule type" value="Genomic_DNA"/>
</dbReference>
<feature type="transmembrane region" description="Helical" evidence="5">
    <location>
        <begin position="208"/>
        <end position="230"/>
    </location>
</feature>
<evidence type="ECO:0000256" key="5">
    <source>
        <dbReference type="RuleBase" id="RU363041"/>
    </source>
</evidence>
<name>A0A3P1ALK7_9FLAO</name>
<dbReference type="PANTHER" id="PTHR43701:SF2">
    <property type="entry name" value="MEMBRANE TRANSPORTER PROTEIN YJNA-RELATED"/>
    <property type="match status" value="1"/>
</dbReference>
<dbReference type="GO" id="GO:0005886">
    <property type="term" value="C:plasma membrane"/>
    <property type="evidence" value="ECO:0007669"/>
    <property type="project" value="UniProtKB-SubCell"/>
</dbReference>
<dbReference type="InterPro" id="IPR051598">
    <property type="entry name" value="TSUP/Inactive_protease-like"/>
</dbReference>
<accession>A0A3P1ALK7</accession>
<proteinExistence type="inferred from homology"/>
<sequence>MEIIGLILTIVIGLLVALFGGGGSILTVPVLVYLFAVPATLATTYSLALVSITSLIAATPHVLQKRLSFKKILQFGIPSLVALYSVRSYLLPSIPETFELFGFEIEKNLFMMLFFSVLMLASGFFMIKQKKNNPDCFDCPYNHFVLMIAGLFEGLITGIVGAGGGFIIVPVLMIFGKLSLKQAVANSLFIIGVKSFIGFLGSHDIATLNFIFLAKIIAIALVGMYFGIKLNKKLDAKQLKPIFGYFVVIMGFIILIKELLIN</sequence>
<evidence type="ECO:0000256" key="3">
    <source>
        <dbReference type="ARBA" id="ARBA00022989"/>
    </source>
</evidence>
<feature type="transmembrane region" description="Helical" evidence="5">
    <location>
        <begin position="242"/>
        <end position="261"/>
    </location>
</feature>